<dbReference type="SMART" id="SM00220">
    <property type="entry name" value="S_TKc"/>
    <property type="match status" value="1"/>
</dbReference>
<keyword evidence="1 6" id="KW-0808">Transferase</keyword>
<dbReference type="Pfam" id="PF00069">
    <property type="entry name" value="Pkinase"/>
    <property type="match status" value="1"/>
</dbReference>
<accession>A0A517XNX6</accession>
<dbReference type="EMBL" id="CP036273">
    <property type="protein sequence ID" value="QDU19214.1"/>
    <property type="molecule type" value="Genomic_DNA"/>
</dbReference>
<dbReference type="RefSeq" id="WP_145235047.1">
    <property type="nucleotide sequence ID" value="NZ_CP036273.1"/>
</dbReference>
<keyword evidence="4" id="KW-0067">ATP-binding</keyword>
<keyword evidence="7" id="KW-1185">Reference proteome</keyword>
<dbReference type="SUPFAM" id="SSF56112">
    <property type="entry name" value="Protein kinase-like (PK-like)"/>
    <property type="match status" value="1"/>
</dbReference>
<dbReference type="AlphaFoldDB" id="A0A517XNX6"/>
<evidence type="ECO:0000259" key="5">
    <source>
        <dbReference type="PROSITE" id="PS50011"/>
    </source>
</evidence>
<dbReference type="GO" id="GO:0004674">
    <property type="term" value="F:protein serine/threonine kinase activity"/>
    <property type="evidence" value="ECO:0007669"/>
    <property type="project" value="UniProtKB-EC"/>
</dbReference>
<dbReference type="InterPro" id="IPR042095">
    <property type="entry name" value="SUMF_sf"/>
</dbReference>
<gene>
    <name evidence="6" type="primary">prkC_5</name>
    <name evidence="6" type="ORF">ETAA1_11180</name>
</gene>
<dbReference type="Proteomes" id="UP000319576">
    <property type="component" value="Chromosome"/>
</dbReference>
<dbReference type="Gene3D" id="3.30.200.20">
    <property type="entry name" value="Phosphorylase Kinase, domain 1"/>
    <property type="match status" value="1"/>
</dbReference>
<dbReference type="OrthoDB" id="9813021at2"/>
<dbReference type="InterPro" id="IPR016187">
    <property type="entry name" value="CTDL_fold"/>
</dbReference>
<dbReference type="InterPro" id="IPR000719">
    <property type="entry name" value="Prot_kinase_dom"/>
</dbReference>
<dbReference type="EC" id="2.7.11.1" evidence="6"/>
<dbReference type="InterPro" id="IPR005532">
    <property type="entry name" value="SUMF_dom"/>
</dbReference>
<dbReference type="PROSITE" id="PS00108">
    <property type="entry name" value="PROTEIN_KINASE_ST"/>
    <property type="match status" value="1"/>
</dbReference>
<dbReference type="Gene3D" id="3.90.1580.10">
    <property type="entry name" value="paralog of FGE (formylglycine-generating enzyme)"/>
    <property type="match status" value="1"/>
</dbReference>
<name>A0A517XNX6_9BACT</name>
<dbReference type="PANTHER" id="PTHR43289:SF6">
    <property type="entry name" value="SERINE_THREONINE-PROTEIN KINASE NEKL-3"/>
    <property type="match status" value="1"/>
</dbReference>
<dbReference type="InterPro" id="IPR011009">
    <property type="entry name" value="Kinase-like_dom_sf"/>
</dbReference>
<dbReference type="SUPFAM" id="SSF56436">
    <property type="entry name" value="C-type lectin-like"/>
    <property type="match status" value="1"/>
</dbReference>
<dbReference type="KEGG" id="uli:ETAA1_11180"/>
<dbReference type="PROSITE" id="PS50011">
    <property type="entry name" value="PROTEIN_KINASE_DOM"/>
    <property type="match status" value="1"/>
</dbReference>
<reference evidence="6 7" key="1">
    <citation type="submission" date="2019-02" db="EMBL/GenBank/DDBJ databases">
        <title>Deep-cultivation of Planctomycetes and their phenomic and genomic characterization uncovers novel biology.</title>
        <authorList>
            <person name="Wiegand S."/>
            <person name="Jogler M."/>
            <person name="Boedeker C."/>
            <person name="Pinto D."/>
            <person name="Vollmers J."/>
            <person name="Rivas-Marin E."/>
            <person name="Kohn T."/>
            <person name="Peeters S.H."/>
            <person name="Heuer A."/>
            <person name="Rast P."/>
            <person name="Oberbeckmann S."/>
            <person name="Bunk B."/>
            <person name="Jeske O."/>
            <person name="Meyerdierks A."/>
            <person name="Storesund J.E."/>
            <person name="Kallscheuer N."/>
            <person name="Luecker S."/>
            <person name="Lage O.M."/>
            <person name="Pohl T."/>
            <person name="Merkel B.J."/>
            <person name="Hornburger P."/>
            <person name="Mueller R.-W."/>
            <person name="Bruemmer F."/>
            <person name="Labrenz M."/>
            <person name="Spormann A.M."/>
            <person name="Op den Camp H."/>
            <person name="Overmann J."/>
            <person name="Amann R."/>
            <person name="Jetten M.S.M."/>
            <person name="Mascher T."/>
            <person name="Medema M.H."/>
            <person name="Devos D.P."/>
            <person name="Kaster A.-K."/>
            <person name="Ovreas L."/>
            <person name="Rohde M."/>
            <person name="Galperin M.Y."/>
            <person name="Jogler C."/>
        </authorList>
    </citation>
    <scope>NUCLEOTIDE SEQUENCE [LARGE SCALE GENOMIC DNA]</scope>
    <source>
        <strain evidence="6 7">ETA_A1</strain>
    </source>
</reference>
<evidence type="ECO:0000256" key="4">
    <source>
        <dbReference type="ARBA" id="ARBA00022840"/>
    </source>
</evidence>
<dbReference type="InterPro" id="IPR008271">
    <property type="entry name" value="Ser/Thr_kinase_AS"/>
</dbReference>
<dbReference type="CDD" id="cd14014">
    <property type="entry name" value="STKc_PknB_like"/>
    <property type="match status" value="1"/>
</dbReference>
<keyword evidence="2" id="KW-0547">Nucleotide-binding</keyword>
<dbReference type="Pfam" id="PF03781">
    <property type="entry name" value="FGE-sulfatase"/>
    <property type="match status" value="1"/>
</dbReference>
<dbReference type="Gene3D" id="1.10.510.10">
    <property type="entry name" value="Transferase(Phosphotransferase) domain 1"/>
    <property type="match status" value="1"/>
</dbReference>
<evidence type="ECO:0000313" key="6">
    <source>
        <dbReference type="EMBL" id="QDU19214.1"/>
    </source>
</evidence>
<protein>
    <submittedName>
        <fullName evidence="6">Serine/threonine-protein kinase PrkC</fullName>
        <ecNumber evidence="6">2.7.11.1</ecNumber>
    </submittedName>
</protein>
<evidence type="ECO:0000256" key="3">
    <source>
        <dbReference type="ARBA" id="ARBA00022777"/>
    </source>
</evidence>
<evidence type="ECO:0000313" key="7">
    <source>
        <dbReference type="Proteomes" id="UP000319576"/>
    </source>
</evidence>
<feature type="domain" description="Protein kinase" evidence="5">
    <location>
        <begin position="125"/>
        <end position="362"/>
    </location>
</feature>
<organism evidence="6 7">
    <name type="scientific">Urbifossiella limnaea</name>
    <dbReference type="NCBI Taxonomy" id="2528023"/>
    <lineage>
        <taxon>Bacteria</taxon>
        <taxon>Pseudomonadati</taxon>
        <taxon>Planctomycetota</taxon>
        <taxon>Planctomycetia</taxon>
        <taxon>Gemmatales</taxon>
        <taxon>Gemmataceae</taxon>
        <taxon>Urbifossiella</taxon>
    </lineage>
</organism>
<dbReference type="GO" id="GO:0005524">
    <property type="term" value="F:ATP binding"/>
    <property type="evidence" value="ECO:0007669"/>
    <property type="project" value="UniProtKB-KW"/>
</dbReference>
<proteinExistence type="predicted"/>
<dbReference type="PANTHER" id="PTHR43289">
    <property type="entry name" value="MITOGEN-ACTIVATED PROTEIN KINASE KINASE KINASE 20-RELATED"/>
    <property type="match status" value="1"/>
</dbReference>
<evidence type="ECO:0000256" key="2">
    <source>
        <dbReference type="ARBA" id="ARBA00022741"/>
    </source>
</evidence>
<sequence>MSADSGFAGLPLDAVLRVNARCDAFEAALRSGGRPRPDEFLGDATGAERDTLLVHLAAVAVDYYEPTPDEFVRRLAAEGLTPDPFDAAGTTAELAERLTATGALTAYQAGVLRSARPHPLALNDYVILDRVAAGGMGTVYRAVHRRMRREVALKVVADGGWFRREAEAAGRLAHPNIVTAYDAGEARGVSYLASEFVAGTDLRRRVLEHGPLSVPDAVRAIRDAAAGLAYAHGCGVIHRDVKPANLICTPAGDVRVLDVGLARVAHRAGSADDLSLVVGTPGYMAPEQTADPAAVDARADVYALGRTLAFLLTGRTPTGDDTPLSPDAPPALAALCRRMTAPDPADRPAAMADVLGALDAFGRRRRGWQVTVGLLVVAGGLGLVFRPSDPPPPIPPRPLPTLREVPFDAAAYQAEWAAALGEPVEIEPLPGLKARLIPPGRFLMGTPADPLDAWIAAEPNVTVRERLRGEVARPAGVAEPFYLASTETTVALFRRFVTAQNPPYRTTAERDGGVGYRLKPDGNWTVEPGPTWRQAGEQPLTDAHPVGNLGRDDCADFCRWLTRELGGRYECRLPTEVEWEYGCRAGEPGLWACGSDAAGLGPLAWFTGTVDAADGRFRPVGRKAPNRFGLFDVHGNLEEWCGDGGGVLRGGHVRSGAGGVRSAARSPAKPTEPRGGFRVALVVSGR</sequence>
<keyword evidence="3 6" id="KW-0418">Kinase</keyword>
<evidence type="ECO:0000256" key="1">
    <source>
        <dbReference type="ARBA" id="ARBA00022679"/>
    </source>
</evidence>